<evidence type="ECO:0000313" key="1">
    <source>
        <dbReference type="EMBL" id="ATQ41698.1"/>
    </source>
</evidence>
<evidence type="ECO:0000313" key="2">
    <source>
        <dbReference type="Proteomes" id="UP000228945"/>
    </source>
</evidence>
<dbReference type="KEGG" id="cmb:CSW64_04355"/>
<protein>
    <submittedName>
        <fullName evidence="1">Uncharacterized protein</fullName>
    </submittedName>
</protein>
<proteinExistence type="predicted"/>
<dbReference type="AlphaFoldDB" id="A0A2D2AUL4"/>
<dbReference type="EMBL" id="CP024201">
    <property type="protein sequence ID" value="ATQ41698.1"/>
    <property type="molecule type" value="Genomic_DNA"/>
</dbReference>
<keyword evidence="2" id="KW-1185">Reference proteome</keyword>
<name>A0A2D2AUL4_9CAUL</name>
<dbReference type="Proteomes" id="UP000228945">
    <property type="component" value="Chromosome"/>
</dbReference>
<gene>
    <name evidence="1" type="ORF">CSW64_04355</name>
</gene>
<sequence>MMAEIGRRSGRFDVERRTIGRGTTQIDGANFRLREASPHQDLGFQLLAHGAALGRVTVEVRAQRWRPDPPSRAVYIEAARSLITPLLKEFNRDHGKRIRLRIESERAAAFQMTARTEILLDRFVGCANKSSLHPLDWNRFYELILEGRQEIPFEDLRAQLGDKGFTAAKADQLAELYRHLWAFKRLR</sequence>
<reference evidence="1 2" key="1">
    <citation type="submission" date="2017-10" db="EMBL/GenBank/DDBJ databases">
        <title>Genome sequence of Caulobacter mirabilis FWC38.</title>
        <authorList>
            <person name="Fiebig A."/>
            <person name="Crosson S."/>
        </authorList>
    </citation>
    <scope>NUCLEOTIDE SEQUENCE [LARGE SCALE GENOMIC DNA]</scope>
    <source>
        <strain evidence="1 2">FWC 38</strain>
    </source>
</reference>
<organism evidence="1 2">
    <name type="scientific">Caulobacter mirabilis</name>
    <dbReference type="NCBI Taxonomy" id="69666"/>
    <lineage>
        <taxon>Bacteria</taxon>
        <taxon>Pseudomonadati</taxon>
        <taxon>Pseudomonadota</taxon>
        <taxon>Alphaproteobacteria</taxon>
        <taxon>Caulobacterales</taxon>
        <taxon>Caulobacteraceae</taxon>
        <taxon>Caulobacter</taxon>
    </lineage>
</organism>
<accession>A0A2D2AUL4</accession>